<dbReference type="EMBL" id="JAMZIH010005847">
    <property type="protein sequence ID" value="KAJ1674574.1"/>
    <property type="molecule type" value="Genomic_DNA"/>
</dbReference>
<sequence length="467" mass="49843">MSQSSSSSSPLTATSSLITPISSTTIPLLPANRSISSAGPQHQQSQHMYYQVIDADGKPLHLNQLVYNEAGQPIRRKRAQVKNACVNCQKACKKCDDGRPCQRCIKYGLQDTCQSSKRKERKKGIKRGPYKKRTKQQQQQQYTPLHHHSQPASQALASASPAAASPAVTAMSSPAIDSITFPHHSGQQPRGLPADAQHQQALQPPHSLPGPSQHVSGAAVAAAVVYHNTGKHRRERSFTTSATYQPPPPHPIATTAVAQQNHHHHQHHHHLSHLGIHGQSDSSTGGSPMFVPHRRCTSMHAASAGTLDFRLPPMTSSTSPSNASSPSQAPAALRHQYNQKLAPSAWQAVNGSYPTRPLGLSSSSASSTPSPPTTSIDVAKSLAVPSCKDTISPHYHWLNADKAQTIWNATLPSAVAIGGRNKLDKYSASAKPSPVLPPLSQLVGDKLASLSLVSNPAQSPRTPTAVV</sequence>
<dbReference type="Proteomes" id="UP001145114">
    <property type="component" value="Unassembled WGS sequence"/>
</dbReference>
<name>A0ACC1HKX5_9FUNG</name>
<comment type="caution">
    <text evidence="1">The sequence shown here is derived from an EMBL/GenBank/DDBJ whole genome shotgun (WGS) entry which is preliminary data.</text>
</comment>
<gene>
    <name evidence="1" type="ORF">EV182_003003</name>
</gene>
<accession>A0ACC1HKX5</accession>
<organism evidence="1 2">
    <name type="scientific">Spiromyces aspiralis</name>
    <dbReference type="NCBI Taxonomy" id="68401"/>
    <lineage>
        <taxon>Eukaryota</taxon>
        <taxon>Fungi</taxon>
        <taxon>Fungi incertae sedis</taxon>
        <taxon>Zoopagomycota</taxon>
        <taxon>Kickxellomycotina</taxon>
        <taxon>Kickxellomycetes</taxon>
        <taxon>Kickxellales</taxon>
        <taxon>Kickxellaceae</taxon>
        <taxon>Spiromyces</taxon>
    </lineage>
</organism>
<keyword evidence="2" id="KW-1185">Reference proteome</keyword>
<reference evidence="1" key="1">
    <citation type="submission" date="2022-06" db="EMBL/GenBank/DDBJ databases">
        <title>Phylogenomic reconstructions and comparative analyses of Kickxellomycotina fungi.</title>
        <authorList>
            <person name="Reynolds N.K."/>
            <person name="Stajich J.E."/>
            <person name="Barry K."/>
            <person name="Grigoriev I.V."/>
            <person name="Crous P."/>
            <person name="Smith M.E."/>
        </authorList>
    </citation>
    <scope>NUCLEOTIDE SEQUENCE</scope>
    <source>
        <strain evidence="1">RSA 2271</strain>
    </source>
</reference>
<protein>
    <submittedName>
        <fullName evidence="1">Uncharacterized protein</fullName>
    </submittedName>
</protein>
<evidence type="ECO:0000313" key="2">
    <source>
        <dbReference type="Proteomes" id="UP001145114"/>
    </source>
</evidence>
<proteinExistence type="predicted"/>
<evidence type="ECO:0000313" key="1">
    <source>
        <dbReference type="EMBL" id="KAJ1674574.1"/>
    </source>
</evidence>